<dbReference type="Pfam" id="PF13855">
    <property type="entry name" value="LRR_8"/>
    <property type="match status" value="1"/>
</dbReference>
<keyword evidence="2" id="KW-0677">Repeat</keyword>
<keyword evidence="3" id="KW-0732">Signal</keyword>
<gene>
    <name evidence="4" type="ORF">BpHYR1_006116</name>
</gene>
<dbReference type="InterPro" id="IPR032675">
    <property type="entry name" value="LRR_dom_sf"/>
</dbReference>
<dbReference type="PROSITE" id="PS51450">
    <property type="entry name" value="LRR"/>
    <property type="match status" value="2"/>
</dbReference>
<dbReference type="SMART" id="SM00369">
    <property type="entry name" value="LRR_TYP"/>
    <property type="match status" value="6"/>
</dbReference>
<evidence type="ECO:0000313" key="4">
    <source>
        <dbReference type="EMBL" id="RNA18276.1"/>
    </source>
</evidence>
<dbReference type="STRING" id="10195.A0A3M7R406"/>
<dbReference type="OrthoDB" id="5954366at2759"/>
<dbReference type="SUPFAM" id="SSF52058">
    <property type="entry name" value="L domain-like"/>
    <property type="match status" value="1"/>
</dbReference>
<dbReference type="InterPro" id="IPR001611">
    <property type="entry name" value="Leu-rich_rpt"/>
</dbReference>
<comment type="caution">
    <text evidence="4">The sequence shown here is derived from an EMBL/GenBank/DDBJ whole genome shotgun (WGS) entry which is preliminary data.</text>
</comment>
<dbReference type="Proteomes" id="UP000276133">
    <property type="component" value="Unassembled WGS sequence"/>
</dbReference>
<dbReference type="AlphaFoldDB" id="A0A3M7R406"/>
<dbReference type="PANTHER" id="PTHR48057">
    <property type="entry name" value="LEUCINE-RICH REPEAT SERINE/THREONINE-PROTEIN KINASE 1"/>
    <property type="match status" value="1"/>
</dbReference>
<keyword evidence="1" id="KW-0433">Leucine-rich repeat</keyword>
<dbReference type="EMBL" id="REGN01004270">
    <property type="protein sequence ID" value="RNA18276.1"/>
    <property type="molecule type" value="Genomic_DNA"/>
</dbReference>
<name>A0A3M7R406_BRAPC</name>
<dbReference type="InterPro" id="IPR003591">
    <property type="entry name" value="Leu-rich_rpt_typical-subtyp"/>
</dbReference>
<sequence length="534" mass="61940">MKLLICLAIYFLSNLNDVQSKIVNYEENIGQGNSLNRFTFGTNGCLFQGCECSTKSSPDLSVACDGQIYQHFKVMFPLRKDQSKAKINDFLLMHHNFYSIPPQIFQGLDIKNLVFVDNRFDSIFFDSFAKISSLQSLEFYDNSFYEIDKDSFAPLFDKISRLVFYGNGLTEDAARKVKNSIENFKNLTFLAIENFDLDDSSEWLKINSKNLRVLDLSINKLKSFSFFVNSGNNSFKYLTELYLSSNALGPLFYLSNLNTFSSLQVLDLSKNNIQDFSTESHVFKNLEKLDLSQNMLKFVYRDYFKNMPSLIELNLQNNLIYQIDIDSFHHNPSLATLVLSNNQINYLDSMLTDSLQKLKNFQVHTNYLDTMPSIYNMTNLEVLDISNQQVLVFNVPDYSFDRLKSLTKMSVSLVGSPGLMLNFGNKAFCSKDKKTILDYIEFTHLNIPKSNVCLLGQLKNSTIDLFRKTDSKFLYDFTRNKICNCYLIDYFYTQDINFGRSCKIDLNKCEEDFFQQQDQIDFNLDCKSREKYEC</sequence>
<accession>A0A3M7R406</accession>
<protein>
    <submittedName>
        <fullName evidence="4">Chaoptin isoform X3</fullName>
    </submittedName>
</protein>
<feature type="chain" id="PRO_5018323931" evidence="3">
    <location>
        <begin position="21"/>
        <end position="534"/>
    </location>
</feature>
<evidence type="ECO:0000256" key="3">
    <source>
        <dbReference type="SAM" id="SignalP"/>
    </source>
</evidence>
<feature type="signal peptide" evidence="3">
    <location>
        <begin position="1"/>
        <end position="20"/>
    </location>
</feature>
<organism evidence="4 5">
    <name type="scientific">Brachionus plicatilis</name>
    <name type="common">Marine rotifer</name>
    <name type="synonym">Brachionus muelleri</name>
    <dbReference type="NCBI Taxonomy" id="10195"/>
    <lineage>
        <taxon>Eukaryota</taxon>
        <taxon>Metazoa</taxon>
        <taxon>Spiralia</taxon>
        <taxon>Gnathifera</taxon>
        <taxon>Rotifera</taxon>
        <taxon>Eurotatoria</taxon>
        <taxon>Monogononta</taxon>
        <taxon>Pseudotrocha</taxon>
        <taxon>Ploima</taxon>
        <taxon>Brachionidae</taxon>
        <taxon>Brachionus</taxon>
    </lineage>
</organism>
<evidence type="ECO:0000313" key="5">
    <source>
        <dbReference type="Proteomes" id="UP000276133"/>
    </source>
</evidence>
<evidence type="ECO:0000256" key="2">
    <source>
        <dbReference type="ARBA" id="ARBA00022737"/>
    </source>
</evidence>
<dbReference type="InterPro" id="IPR052595">
    <property type="entry name" value="LRRC69/RLP"/>
</dbReference>
<dbReference type="Gene3D" id="3.80.10.10">
    <property type="entry name" value="Ribonuclease Inhibitor"/>
    <property type="match status" value="2"/>
</dbReference>
<keyword evidence="5" id="KW-1185">Reference proteome</keyword>
<evidence type="ECO:0000256" key="1">
    <source>
        <dbReference type="ARBA" id="ARBA00022614"/>
    </source>
</evidence>
<reference evidence="4 5" key="1">
    <citation type="journal article" date="2018" name="Sci. Rep.">
        <title>Genomic signatures of local adaptation to the degree of environmental predictability in rotifers.</title>
        <authorList>
            <person name="Franch-Gras L."/>
            <person name="Hahn C."/>
            <person name="Garcia-Roger E.M."/>
            <person name="Carmona M.J."/>
            <person name="Serra M."/>
            <person name="Gomez A."/>
        </authorList>
    </citation>
    <scope>NUCLEOTIDE SEQUENCE [LARGE SCALE GENOMIC DNA]</scope>
    <source>
        <strain evidence="4">HYR1</strain>
    </source>
</reference>
<proteinExistence type="predicted"/>
<dbReference type="PANTHER" id="PTHR48057:SF7">
    <property type="entry name" value="LEUCINE-RICH REPEAT SERINE_THREONINE-PROTEIN KINASE 1"/>
    <property type="match status" value="1"/>
</dbReference>